<dbReference type="Proteomes" id="UP000255193">
    <property type="component" value="Unassembled WGS sequence"/>
</dbReference>
<dbReference type="AlphaFoldDB" id="A0A378Q0F7"/>
<protein>
    <submittedName>
        <fullName evidence="1">Uncharacterized protein</fullName>
    </submittedName>
</protein>
<dbReference type="EMBL" id="UGQA01000001">
    <property type="protein sequence ID" value="STY94333.1"/>
    <property type="molecule type" value="Genomic_DNA"/>
</dbReference>
<dbReference type="EMBL" id="UGQA01000001">
    <property type="protein sequence ID" value="STY94469.1"/>
    <property type="molecule type" value="Genomic_DNA"/>
</dbReference>
<proteinExistence type="predicted"/>
<name>A0A378Q0F7_9GAMM</name>
<evidence type="ECO:0000313" key="1">
    <source>
        <dbReference type="EMBL" id="STY94333.1"/>
    </source>
</evidence>
<organism evidence="1 3">
    <name type="scientific">Faucicola atlantae</name>
    <dbReference type="NCBI Taxonomy" id="34059"/>
    <lineage>
        <taxon>Bacteria</taxon>
        <taxon>Pseudomonadati</taxon>
        <taxon>Pseudomonadota</taxon>
        <taxon>Gammaproteobacteria</taxon>
        <taxon>Moraxellales</taxon>
        <taxon>Moraxellaceae</taxon>
        <taxon>Faucicola</taxon>
    </lineage>
</organism>
<evidence type="ECO:0000313" key="3">
    <source>
        <dbReference type="Proteomes" id="UP000255193"/>
    </source>
</evidence>
<dbReference type="RefSeq" id="WP_067059612.1">
    <property type="nucleotide sequence ID" value="NZ_UGQA01000001.1"/>
</dbReference>
<evidence type="ECO:0000313" key="2">
    <source>
        <dbReference type="EMBL" id="STY94469.1"/>
    </source>
</evidence>
<accession>A0A378Q0F7</accession>
<gene>
    <name evidence="1" type="ORF">NCTC11091_00093</name>
    <name evidence="2" type="ORF">NCTC11091_00233</name>
</gene>
<sequence length="65" mass="7503">MTKEPQEEIKLSQVLNIDLPKILAQMPEKELAYLQIVPPSWMLNNDPLIEQINHLGKLSLHTTKK</sequence>
<reference evidence="1 3" key="1">
    <citation type="submission" date="2018-06" db="EMBL/GenBank/DDBJ databases">
        <authorList>
            <consortium name="Pathogen Informatics"/>
            <person name="Doyle S."/>
        </authorList>
    </citation>
    <scope>NUCLEOTIDE SEQUENCE [LARGE SCALE GENOMIC DNA]</scope>
    <source>
        <strain evidence="1 3">NCTC11091</strain>
    </source>
</reference>